<protein>
    <submittedName>
        <fullName evidence="1">Uncharacterized protein</fullName>
    </submittedName>
</protein>
<organism evidence="1 2">
    <name type="scientific">Sulfuricurvum kujiense (strain ATCC BAA-921 / DSM 16994 / JCM 11577 / YK-1)</name>
    <dbReference type="NCBI Taxonomy" id="709032"/>
    <lineage>
        <taxon>Bacteria</taxon>
        <taxon>Pseudomonadati</taxon>
        <taxon>Campylobacterota</taxon>
        <taxon>Epsilonproteobacteria</taxon>
        <taxon>Campylobacterales</taxon>
        <taxon>Sulfurimonadaceae</taxon>
        <taxon>Sulfuricurvum</taxon>
    </lineage>
</organism>
<reference evidence="1 2" key="1">
    <citation type="journal article" date="2012" name="Stand. Genomic Sci.">
        <title>Complete genome sequence of the sulfur compounds oxidizing chemolithoautotroph Sulfuricurvum kujiense type strain (YK-1(T)).</title>
        <authorList>
            <person name="Han C."/>
            <person name="Kotsyurbenko O."/>
            <person name="Chertkov O."/>
            <person name="Held B."/>
            <person name="Lapidus A."/>
            <person name="Nolan M."/>
            <person name="Lucas S."/>
            <person name="Hammon N."/>
            <person name="Deshpande S."/>
            <person name="Cheng J.F."/>
            <person name="Tapia R."/>
            <person name="Goodwin L.A."/>
            <person name="Pitluck S."/>
            <person name="Liolios K."/>
            <person name="Pagani I."/>
            <person name="Ivanova N."/>
            <person name="Mavromatis K."/>
            <person name="Mikhailova N."/>
            <person name="Pati A."/>
            <person name="Chen A."/>
            <person name="Palaniappan K."/>
            <person name="Land M."/>
            <person name="Hauser L."/>
            <person name="Chang Y.J."/>
            <person name="Jeffries C.D."/>
            <person name="Brambilla E.M."/>
            <person name="Rohde M."/>
            <person name="Spring S."/>
            <person name="Sikorski J."/>
            <person name="Goker M."/>
            <person name="Woyke T."/>
            <person name="Bristow J."/>
            <person name="Eisen J.A."/>
            <person name="Markowitz V."/>
            <person name="Hugenholtz P."/>
            <person name="Kyrpides N.C."/>
            <person name="Klenk H.P."/>
            <person name="Detter J.C."/>
        </authorList>
    </citation>
    <scope>NUCLEOTIDE SEQUENCE [LARGE SCALE GENOMIC DNA]</scope>
    <source>
        <strain evidence="2">ATCC BAA-921 / DSM 16994 / JCM 11577 / YK-1</strain>
    </source>
</reference>
<evidence type="ECO:0000313" key="1">
    <source>
        <dbReference type="EMBL" id="ADR33861.1"/>
    </source>
</evidence>
<dbReference type="AlphaFoldDB" id="E4TX20"/>
<accession>E4TX20</accession>
<evidence type="ECO:0000313" key="2">
    <source>
        <dbReference type="Proteomes" id="UP000008721"/>
    </source>
</evidence>
<sequence>MGLFHLHIDVTHTNRQSRFVWQGQSCPLQSPKAFRINAKDSQGF</sequence>
<name>E4TX20_SULKY</name>
<gene>
    <name evidence="1" type="ordered locus">Sulku_1198</name>
</gene>
<keyword evidence="2" id="KW-1185">Reference proteome</keyword>
<dbReference type="KEGG" id="sku:Sulku_1198"/>
<dbReference type="HOGENOM" id="CLU_3222969_0_0_7"/>
<dbReference type="Proteomes" id="UP000008721">
    <property type="component" value="Chromosome"/>
</dbReference>
<dbReference type="EMBL" id="CP002355">
    <property type="protein sequence ID" value="ADR33861.1"/>
    <property type="molecule type" value="Genomic_DNA"/>
</dbReference>
<proteinExistence type="predicted"/>